<sequence length="631" mass="72511">MKTFSAEFGVNGESVYEYQRSHLFMVNKNTDLYFTRISHGRISVPTSKVSRTYLTAYHLHISNSKEETVYAKWERFNNWVHCICIVTFDLELGQAIEAVYPNHIQLSEQERSNVCYLAFPDSNSGCMGDTQYHVRIRQNGNMIQDTPALQEYNRRTPCFLQCDKDYYWGYVYFRQVKDKSLPRGYFQKSIVIITKLPFINLFCELCALIAPEFFDRGSAVMEAVIREIDRWPLPGPGQIVHLPLMGVLFQTYIPNQNYKAAVPCIAAMDHAPNVHATRRLILTSAYESDMFKTLASVVSHIHLLWELVLLSEPIVVMASSPTTCSEMVQALIAMITPLKYCADHRPYFTIHDSEFKEYTTDAPTPPAVILGVTNPFFAKTLQHWPHIIRISNGGTNETQKYRIKKSENLKVLDSKPGVYTQYKSFLQKDKTILKKLLRGIQTKRPGEAQTALLKRHLMELTESFMIPLERYIASLMPLQKDISPFKATPIPQLFNQDDFLATLSSLGPQLTTGIKGDWVGLYKRFFRSPNFSGWFHARYTELAQKLQVIQLEALSQADLKTWVQGKQEVEVVDMILRIRQKLEKSCVNDISIDDTIKKKLQERINDITHTLPDDLQLNWEPTSYANVSVNA</sequence>
<comment type="caution">
    <text evidence="3">The sequence shown here is derived from an EMBL/GenBank/DDBJ whole genome shotgun (WGS) entry which is preliminary data.</text>
</comment>
<accession>A0A834NRN4</accession>
<evidence type="ECO:0000259" key="2">
    <source>
        <dbReference type="PROSITE" id="PS50211"/>
    </source>
</evidence>
<evidence type="ECO:0000313" key="4">
    <source>
        <dbReference type="Proteomes" id="UP000600918"/>
    </source>
</evidence>
<name>A0A834NRN4_VESPE</name>
<keyword evidence="4" id="KW-1185">Reference proteome</keyword>
<dbReference type="Gene3D" id="3.40.50.11500">
    <property type="match status" value="1"/>
</dbReference>
<dbReference type="PANTHER" id="PTHR13677:SF0">
    <property type="entry name" value="LD41638P"/>
    <property type="match status" value="1"/>
</dbReference>
<feature type="domain" description="UDENN" evidence="2">
    <location>
        <begin position="81"/>
        <end position="536"/>
    </location>
</feature>
<dbReference type="InterPro" id="IPR043153">
    <property type="entry name" value="DENN_C"/>
</dbReference>
<gene>
    <name evidence="3" type="ORF">H0235_011260</name>
</gene>
<organism evidence="3 4">
    <name type="scientific">Vespula pensylvanica</name>
    <name type="common">Western yellow jacket</name>
    <name type="synonym">Wasp</name>
    <dbReference type="NCBI Taxonomy" id="30213"/>
    <lineage>
        <taxon>Eukaryota</taxon>
        <taxon>Metazoa</taxon>
        <taxon>Ecdysozoa</taxon>
        <taxon>Arthropoda</taxon>
        <taxon>Hexapoda</taxon>
        <taxon>Insecta</taxon>
        <taxon>Pterygota</taxon>
        <taxon>Neoptera</taxon>
        <taxon>Endopterygota</taxon>
        <taxon>Hymenoptera</taxon>
        <taxon>Apocrita</taxon>
        <taxon>Aculeata</taxon>
        <taxon>Vespoidea</taxon>
        <taxon>Vespidae</taxon>
        <taxon>Vespinae</taxon>
        <taxon>Vespula</taxon>
    </lineage>
</organism>
<dbReference type="AlphaFoldDB" id="A0A834NRN4"/>
<evidence type="ECO:0000256" key="1">
    <source>
        <dbReference type="ARBA" id="ARBA00007159"/>
    </source>
</evidence>
<dbReference type="Proteomes" id="UP000600918">
    <property type="component" value="Unassembled WGS sequence"/>
</dbReference>
<dbReference type="PANTHER" id="PTHR13677">
    <property type="entry name" value="LD41638P"/>
    <property type="match status" value="1"/>
</dbReference>
<evidence type="ECO:0000313" key="3">
    <source>
        <dbReference type="EMBL" id="KAF7416729.1"/>
    </source>
</evidence>
<dbReference type="PROSITE" id="PS50211">
    <property type="entry name" value="DENN"/>
    <property type="match status" value="1"/>
</dbReference>
<reference evidence="3" key="1">
    <citation type="journal article" date="2020" name="G3 (Bethesda)">
        <title>High-Quality Assemblies for Three Invasive Social Wasps from the &lt;i&gt;Vespula&lt;/i&gt; Genus.</title>
        <authorList>
            <person name="Harrop T.W.R."/>
            <person name="Guhlin J."/>
            <person name="McLaughlin G.M."/>
            <person name="Permina E."/>
            <person name="Stockwell P."/>
            <person name="Gilligan J."/>
            <person name="Le Lec M.F."/>
            <person name="Gruber M.A.M."/>
            <person name="Quinn O."/>
            <person name="Lovegrove M."/>
            <person name="Duncan E.J."/>
            <person name="Remnant E.J."/>
            <person name="Van Eeckhoven J."/>
            <person name="Graham B."/>
            <person name="Knapp R.A."/>
            <person name="Langford K.W."/>
            <person name="Kronenberg Z."/>
            <person name="Press M.O."/>
            <person name="Eacker S.M."/>
            <person name="Wilson-Rankin E.E."/>
            <person name="Purcell J."/>
            <person name="Lester P.J."/>
            <person name="Dearden P.K."/>
        </authorList>
    </citation>
    <scope>NUCLEOTIDE SEQUENCE</scope>
    <source>
        <strain evidence="3">Volc-1</strain>
    </source>
</reference>
<comment type="similarity">
    <text evidence="1">Belongs to the DENND6 family.</text>
</comment>
<dbReference type="EMBL" id="JACSDY010000010">
    <property type="protein sequence ID" value="KAF7416729.1"/>
    <property type="molecule type" value="Genomic_DNA"/>
</dbReference>
<proteinExistence type="inferred from homology"/>
<protein>
    <recommendedName>
        <fullName evidence="2">UDENN domain-containing protein</fullName>
    </recommendedName>
</protein>
<dbReference type="InterPro" id="IPR001194">
    <property type="entry name" value="cDENN_dom"/>
</dbReference>
<dbReference type="InterPro" id="IPR037516">
    <property type="entry name" value="Tripartite_DENN"/>
</dbReference>
<dbReference type="InterPro" id="IPR024224">
    <property type="entry name" value="DENND6"/>
</dbReference>
<dbReference type="GO" id="GO:0055037">
    <property type="term" value="C:recycling endosome"/>
    <property type="evidence" value="ECO:0007669"/>
    <property type="project" value="TreeGrafter"/>
</dbReference>
<dbReference type="GO" id="GO:0005085">
    <property type="term" value="F:guanyl-nucleotide exchange factor activity"/>
    <property type="evidence" value="ECO:0007669"/>
    <property type="project" value="InterPro"/>
</dbReference>
<dbReference type="Pfam" id="PF02141">
    <property type="entry name" value="DENN"/>
    <property type="match status" value="1"/>
</dbReference>